<dbReference type="SUPFAM" id="SSF54427">
    <property type="entry name" value="NTF2-like"/>
    <property type="match status" value="1"/>
</dbReference>
<evidence type="ECO:0000313" key="2">
    <source>
        <dbReference type="EMBL" id="GAA1756661.1"/>
    </source>
</evidence>
<dbReference type="Proteomes" id="UP001500506">
    <property type="component" value="Unassembled WGS sequence"/>
</dbReference>
<dbReference type="Pfam" id="PF14534">
    <property type="entry name" value="DUF4440"/>
    <property type="match status" value="1"/>
</dbReference>
<dbReference type="InterPro" id="IPR027843">
    <property type="entry name" value="DUF4440"/>
</dbReference>
<dbReference type="EMBL" id="BAAANH010000002">
    <property type="protein sequence ID" value="GAA1756661.1"/>
    <property type="molecule type" value="Genomic_DNA"/>
</dbReference>
<comment type="caution">
    <text evidence="2">The sequence shown here is derived from an EMBL/GenBank/DDBJ whole genome shotgun (WGS) entry which is preliminary data.</text>
</comment>
<keyword evidence="3" id="KW-1185">Reference proteome</keyword>
<accession>A0ABN2KHX7</accession>
<sequence length="132" mass="14316">METDDLASFQTLLDQWAEAIVANDAPRIGSFAEPDWVIVGPEGGPGELEPFLAVIESGDLTHSQMAFEVLEARVYGDVAVVLAHGTNAGSWQGAPFTADEWVTEIFVRRTDGWRCAFSALTPNYAALRADTE</sequence>
<dbReference type="RefSeq" id="WP_232496976.1">
    <property type="nucleotide sequence ID" value="NZ_BAAANH010000002.1"/>
</dbReference>
<evidence type="ECO:0000259" key="1">
    <source>
        <dbReference type="Pfam" id="PF14534"/>
    </source>
</evidence>
<reference evidence="2 3" key="1">
    <citation type="journal article" date="2019" name="Int. J. Syst. Evol. Microbiol.">
        <title>The Global Catalogue of Microorganisms (GCM) 10K type strain sequencing project: providing services to taxonomists for standard genome sequencing and annotation.</title>
        <authorList>
            <consortium name="The Broad Institute Genomics Platform"/>
            <consortium name="The Broad Institute Genome Sequencing Center for Infectious Disease"/>
            <person name="Wu L."/>
            <person name="Ma J."/>
        </authorList>
    </citation>
    <scope>NUCLEOTIDE SEQUENCE [LARGE SCALE GENOMIC DNA]</scope>
    <source>
        <strain evidence="2 3">JCM 14319</strain>
    </source>
</reference>
<protein>
    <recommendedName>
        <fullName evidence="1">DUF4440 domain-containing protein</fullName>
    </recommendedName>
</protein>
<feature type="domain" description="DUF4440" evidence="1">
    <location>
        <begin position="12"/>
        <end position="115"/>
    </location>
</feature>
<dbReference type="InterPro" id="IPR032710">
    <property type="entry name" value="NTF2-like_dom_sf"/>
</dbReference>
<dbReference type="Gene3D" id="3.10.450.50">
    <property type="match status" value="1"/>
</dbReference>
<proteinExistence type="predicted"/>
<evidence type="ECO:0000313" key="3">
    <source>
        <dbReference type="Proteomes" id="UP001500506"/>
    </source>
</evidence>
<name>A0ABN2KHX7_9MICO</name>
<organism evidence="2 3">
    <name type="scientific">Agromyces humatus</name>
    <dbReference type="NCBI Taxonomy" id="279573"/>
    <lineage>
        <taxon>Bacteria</taxon>
        <taxon>Bacillati</taxon>
        <taxon>Actinomycetota</taxon>
        <taxon>Actinomycetes</taxon>
        <taxon>Micrococcales</taxon>
        <taxon>Microbacteriaceae</taxon>
        <taxon>Agromyces</taxon>
    </lineage>
</organism>
<gene>
    <name evidence="2" type="ORF">GCM10009747_14090</name>
</gene>